<evidence type="ECO:0000313" key="3">
    <source>
        <dbReference type="Ensembl" id="ENSAMXP00000035164.1"/>
    </source>
</evidence>
<dbReference type="PANTHER" id="PTHR24106">
    <property type="entry name" value="NACHT, LRR AND CARD DOMAINS-CONTAINING"/>
    <property type="match status" value="1"/>
</dbReference>
<dbReference type="Bgee" id="ENSAMXG00000035322">
    <property type="expression patterns" value="Expressed in intestine and 1 other cell type or tissue"/>
</dbReference>
<reference evidence="3" key="4">
    <citation type="submission" date="2025-09" db="UniProtKB">
        <authorList>
            <consortium name="Ensembl"/>
        </authorList>
    </citation>
    <scope>IDENTIFICATION</scope>
</reference>
<keyword evidence="2" id="KW-0677">Repeat</keyword>
<dbReference type="InterPro" id="IPR051261">
    <property type="entry name" value="NLR"/>
</dbReference>
<evidence type="ECO:0008006" key="5">
    <source>
        <dbReference type="Google" id="ProtNLM"/>
    </source>
</evidence>
<dbReference type="Gene3D" id="3.80.10.10">
    <property type="entry name" value="Ribonuclease Inhibitor"/>
    <property type="match status" value="2"/>
</dbReference>
<keyword evidence="1" id="KW-0433">Leucine-rich repeat</keyword>
<organism evidence="3 4">
    <name type="scientific">Astyanax mexicanus</name>
    <name type="common">Blind cave fish</name>
    <name type="synonym">Astyanax fasciatus mexicanus</name>
    <dbReference type="NCBI Taxonomy" id="7994"/>
    <lineage>
        <taxon>Eukaryota</taxon>
        <taxon>Metazoa</taxon>
        <taxon>Chordata</taxon>
        <taxon>Craniata</taxon>
        <taxon>Vertebrata</taxon>
        <taxon>Euteleostomi</taxon>
        <taxon>Actinopterygii</taxon>
        <taxon>Neopterygii</taxon>
        <taxon>Teleostei</taxon>
        <taxon>Ostariophysi</taxon>
        <taxon>Characiformes</taxon>
        <taxon>Characoidei</taxon>
        <taxon>Acestrorhamphidae</taxon>
        <taxon>Acestrorhamphinae</taxon>
        <taxon>Astyanax</taxon>
    </lineage>
</organism>
<dbReference type="Pfam" id="PF13516">
    <property type="entry name" value="LRR_6"/>
    <property type="match status" value="4"/>
</dbReference>
<dbReference type="InterPro" id="IPR032675">
    <property type="entry name" value="LRR_dom_sf"/>
</dbReference>
<reference evidence="3" key="3">
    <citation type="submission" date="2025-08" db="UniProtKB">
        <authorList>
            <consortium name="Ensembl"/>
        </authorList>
    </citation>
    <scope>IDENTIFICATION</scope>
</reference>
<reference evidence="4" key="2">
    <citation type="journal article" date="2014" name="Nat. Commun.">
        <title>The cavefish genome reveals candidate genes for eye loss.</title>
        <authorList>
            <person name="McGaugh S.E."/>
            <person name="Gross J.B."/>
            <person name="Aken B."/>
            <person name="Blin M."/>
            <person name="Borowsky R."/>
            <person name="Chalopin D."/>
            <person name="Hinaux H."/>
            <person name="Jeffery W.R."/>
            <person name="Keene A."/>
            <person name="Ma L."/>
            <person name="Minx P."/>
            <person name="Murphy D."/>
            <person name="O'Quin K.E."/>
            <person name="Retaux S."/>
            <person name="Rohner N."/>
            <person name="Searle S.M."/>
            <person name="Stahl B.A."/>
            <person name="Tabin C."/>
            <person name="Volff J.N."/>
            <person name="Yoshizawa M."/>
            <person name="Warren W.C."/>
        </authorList>
    </citation>
    <scope>NUCLEOTIDE SEQUENCE [LARGE SCALE GENOMIC DNA]</scope>
    <source>
        <strain evidence="4">female</strain>
    </source>
</reference>
<dbReference type="GeneTree" id="ENSGT01150000286927"/>
<proteinExistence type="predicted"/>
<dbReference type="InterPro" id="IPR001611">
    <property type="entry name" value="Leu-rich_rpt"/>
</dbReference>
<keyword evidence="4" id="KW-1185">Reference proteome</keyword>
<dbReference type="Proteomes" id="UP000018467">
    <property type="component" value="Unassembled WGS sequence"/>
</dbReference>
<protein>
    <recommendedName>
        <fullName evidence="5">NACHT LRR and PYD domain-containing protein</fullName>
    </recommendedName>
</protein>
<sequence length="328" mass="36260">IENPSPEKSINLFHCLNELNDHSLVQEVQTYLNRKAQWSALVFVLLNSEEELGDFDLSKYHASEDCLLKLLPVVRASKNAVLPECNLTEKSCVSLASALSSNSSCLRELNLRGNKLQDLGVKLLSAGLASPHCKLEILRVMVWGCFAASGPEQLAVIDGTRNSSVYQKILNKNVQPSVHNLKLGHCGITEEGCVALAKALTSNPSHLRELNLNNNNPGESGLKELFDLLKDPHCKLETLQLCNCCIREQDCAALGKALKSNPSSTLKNLNFSWNKIGDLGLKFLSDLLEEPHCKIQELLECCSITEEGFMDFVFVYSDLDKHAILDIL</sequence>
<dbReference type="AlphaFoldDB" id="A0A3B1J1C5"/>
<dbReference type="SMART" id="SM00368">
    <property type="entry name" value="LRR_RI"/>
    <property type="match status" value="5"/>
</dbReference>
<evidence type="ECO:0000313" key="4">
    <source>
        <dbReference type="Proteomes" id="UP000018467"/>
    </source>
</evidence>
<evidence type="ECO:0000256" key="1">
    <source>
        <dbReference type="ARBA" id="ARBA00022614"/>
    </source>
</evidence>
<name>A0A3B1J1C5_ASTMX</name>
<dbReference type="SUPFAM" id="SSF52047">
    <property type="entry name" value="RNI-like"/>
    <property type="match status" value="1"/>
</dbReference>
<dbReference type="InParanoid" id="A0A3B1J1C5"/>
<accession>A0A3B1J1C5</accession>
<reference evidence="4" key="1">
    <citation type="submission" date="2013-03" db="EMBL/GenBank/DDBJ databases">
        <authorList>
            <person name="Jeffery W."/>
            <person name="Warren W."/>
            <person name="Wilson R.K."/>
        </authorList>
    </citation>
    <scope>NUCLEOTIDE SEQUENCE</scope>
    <source>
        <strain evidence="4">female</strain>
    </source>
</reference>
<evidence type="ECO:0000256" key="2">
    <source>
        <dbReference type="ARBA" id="ARBA00022737"/>
    </source>
</evidence>
<dbReference type="Ensembl" id="ENSAMXT00000039060.1">
    <property type="protein sequence ID" value="ENSAMXP00000035164.1"/>
    <property type="gene ID" value="ENSAMXG00000035322.1"/>
</dbReference>